<dbReference type="PANTHER" id="PTHR11559">
    <property type="entry name" value="CARBOXYLESTERASE"/>
    <property type="match status" value="1"/>
</dbReference>
<dbReference type="AlphaFoldDB" id="A0A2B7Y1L4"/>
<evidence type="ECO:0000256" key="3">
    <source>
        <dbReference type="RuleBase" id="RU361235"/>
    </source>
</evidence>
<gene>
    <name evidence="5" type="ORF">AJ79_02721</name>
</gene>
<protein>
    <recommendedName>
        <fullName evidence="3">Carboxylic ester hydrolase</fullName>
        <ecNumber evidence="3">3.1.1.-</ecNumber>
    </recommendedName>
</protein>
<proteinExistence type="inferred from homology"/>
<dbReference type="InterPro" id="IPR050309">
    <property type="entry name" value="Type-B_Carboxylest/Lipase"/>
</dbReference>
<evidence type="ECO:0000313" key="5">
    <source>
        <dbReference type="EMBL" id="PGH15039.1"/>
    </source>
</evidence>
<keyword evidence="6" id="KW-1185">Reference proteome</keyword>
<dbReference type="EC" id="3.1.1.-" evidence="3"/>
<feature type="domain" description="Carboxylesterase type B" evidence="4">
    <location>
        <begin position="67"/>
        <end position="584"/>
    </location>
</feature>
<sequence>MSQIKRTIWLASVPFAFLLALFSLRPSLQNTYYDIQNWRYYWPPTSQLQIILPSWVQVALMLGATEAPSVTIRQGTVIGTVFRGDLPKPVEAFLGIPYARPQNQERRFSPPVPVDASDDLIHAFTYGNDCASSNLLRLFFLWSENCLNVNVFRPQTRNATEKLPVAVYFHGGAFNFGSGRDHNSASMMAWSEKPYIAVNFNYRLGAFGFLSSKIAAKAGLLNVGLRDQILLLKWVQENIEAFGGDRSKVTLFGVSAGGHSIGHHVLNYNESSTPLFHRVMMESGAPTSRAVYPYDHQLHERQFQEFLDLTGCSGLEEDKVIPCLRSKSPLSIAIASSRVFSRYSPSVRWPFQPVIDGDIIKQAPINTWETGDWNKVPLLTGYNTNEGTSFVPSNMSKSEEFTKFFNTLIPAMTEADLNKLDKLYPDPLIDPSSPYTETRNIHVGPQFKRVEAAYANFAYICPVRQAAQFASSSQDTPVFLYHWALNKTVKGGANHADQVEYETYNNAVRRISDAQDEISGMLHAYFTSFITTGDPNAVPGRYPHRPVWKAFGGGGPSKDRTLMLFGEGNNERAGGDGVGIPAQVVDDDWAKEECEFWSTRSILTES</sequence>
<evidence type="ECO:0000313" key="6">
    <source>
        <dbReference type="Proteomes" id="UP000223968"/>
    </source>
</evidence>
<dbReference type="STRING" id="1447875.A0A2B7Y1L4"/>
<organism evidence="5 6">
    <name type="scientific">Helicocarpus griseus UAMH5409</name>
    <dbReference type="NCBI Taxonomy" id="1447875"/>
    <lineage>
        <taxon>Eukaryota</taxon>
        <taxon>Fungi</taxon>
        <taxon>Dikarya</taxon>
        <taxon>Ascomycota</taxon>
        <taxon>Pezizomycotina</taxon>
        <taxon>Eurotiomycetes</taxon>
        <taxon>Eurotiomycetidae</taxon>
        <taxon>Onygenales</taxon>
        <taxon>Ajellomycetaceae</taxon>
        <taxon>Helicocarpus</taxon>
    </lineage>
</organism>
<dbReference type="FunFam" id="3.40.50.1820:FF:000263">
    <property type="entry name" value="Carboxylic ester hydrolase"/>
    <property type="match status" value="1"/>
</dbReference>
<dbReference type="SUPFAM" id="SSF53474">
    <property type="entry name" value="alpha/beta-Hydrolases"/>
    <property type="match status" value="1"/>
</dbReference>
<dbReference type="OrthoDB" id="408631at2759"/>
<dbReference type="GO" id="GO:0016787">
    <property type="term" value="F:hydrolase activity"/>
    <property type="evidence" value="ECO:0007669"/>
    <property type="project" value="UniProtKB-KW"/>
</dbReference>
<dbReference type="InterPro" id="IPR029058">
    <property type="entry name" value="AB_hydrolase_fold"/>
</dbReference>
<keyword evidence="2 3" id="KW-0378">Hydrolase</keyword>
<evidence type="ECO:0000256" key="1">
    <source>
        <dbReference type="ARBA" id="ARBA00005964"/>
    </source>
</evidence>
<dbReference type="EMBL" id="PDNB01000029">
    <property type="protein sequence ID" value="PGH15039.1"/>
    <property type="molecule type" value="Genomic_DNA"/>
</dbReference>
<name>A0A2B7Y1L4_9EURO</name>
<accession>A0A2B7Y1L4</accession>
<dbReference type="Pfam" id="PF00135">
    <property type="entry name" value="COesterase"/>
    <property type="match status" value="1"/>
</dbReference>
<dbReference type="Proteomes" id="UP000223968">
    <property type="component" value="Unassembled WGS sequence"/>
</dbReference>
<dbReference type="InterPro" id="IPR002018">
    <property type="entry name" value="CarbesteraseB"/>
</dbReference>
<evidence type="ECO:0000259" key="4">
    <source>
        <dbReference type="Pfam" id="PF00135"/>
    </source>
</evidence>
<comment type="similarity">
    <text evidence="1 3">Belongs to the type-B carboxylesterase/lipase family.</text>
</comment>
<dbReference type="Gene3D" id="3.40.50.1820">
    <property type="entry name" value="alpha/beta hydrolase"/>
    <property type="match status" value="1"/>
</dbReference>
<evidence type="ECO:0000256" key="2">
    <source>
        <dbReference type="ARBA" id="ARBA00022801"/>
    </source>
</evidence>
<dbReference type="InterPro" id="IPR019826">
    <property type="entry name" value="Carboxylesterase_B_AS"/>
</dbReference>
<dbReference type="PROSITE" id="PS00122">
    <property type="entry name" value="CARBOXYLESTERASE_B_1"/>
    <property type="match status" value="1"/>
</dbReference>
<comment type="caution">
    <text evidence="5">The sequence shown here is derived from an EMBL/GenBank/DDBJ whole genome shotgun (WGS) entry which is preliminary data.</text>
</comment>
<reference evidence="5 6" key="1">
    <citation type="submission" date="2017-10" db="EMBL/GenBank/DDBJ databases">
        <title>Comparative genomics in systemic dimorphic fungi from Ajellomycetaceae.</title>
        <authorList>
            <person name="Munoz J.F."/>
            <person name="Mcewen J.G."/>
            <person name="Clay O.K."/>
            <person name="Cuomo C.A."/>
        </authorList>
    </citation>
    <scope>NUCLEOTIDE SEQUENCE [LARGE SCALE GENOMIC DNA]</scope>
    <source>
        <strain evidence="5 6">UAMH5409</strain>
    </source>
</reference>